<accession>A0AA37I787</accession>
<gene>
    <name evidence="2" type="ORF">PRMUPPPA20_11790</name>
</gene>
<dbReference type="GeneID" id="68749086"/>
<reference evidence="2" key="1">
    <citation type="submission" date="2021-08" db="EMBL/GenBank/DDBJ databases">
        <title>Prevotella lacticifex sp. nov., isolated from rumen of cow.</title>
        <authorList>
            <person name="Shinkai T."/>
            <person name="Ikeyama N."/>
            <person name="Kumagai M."/>
            <person name="Ohmori H."/>
            <person name="Sakamoto M."/>
            <person name="Ohkuma M."/>
            <person name="Mitsumori M."/>
        </authorList>
    </citation>
    <scope>NUCLEOTIDE SEQUENCE</scope>
    <source>
        <strain evidence="2">JCM 8259</strain>
    </source>
</reference>
<feature type="domain" description="HNH nuclease" evidence="1">
    <location>
        <begin position="166"/>
        <end position="219"/>
    </location>
</feature>
<name>A0AA37I787_XYLRU</name>
<dbReference type="AlphaFoldDB" id="A0AA37I787"/>
<evidence type="ECO:0000259" key="1">
    <source>
        <dbReference type="Pfam" id="PF13391"/>
    </source>
</evidence>
<comment type="caution">
    <text evidence="2">The sequence shown here is derived from an EMBL/GenBank/DDBJ whole genome shotgun (WGS) entry which is preliminary data.</text>
</comment>
<evidence type="ECO:0000313" key="2">
    <source>
        <dbReference type="EMBL" id="GJG33070.1"/>
    </source>
</evidence>
<dbReference type="Pfam" id="PF13391">
    <property type="entry name" value="HNH_2"/>
    <property type="match status" value="1"/>
</dbReference>
<evidence type="ECO:0000313" key="3">
    <source>
        <dbReference type="Proteomes" id="UP000887097"/>
    </source>
</evidence>
<dbReference type="Proteomes" id="UP000887097">
    <property type="component" value="Unassembled WGS sequence"/>
</dbReference>
<dbReference type="InterPro" id="IPR003615">
    <property type="entry name" value="HNH_nuc"/>
</dbReference>
<dbReference type="EMBL" id="BPTT01000001">
    <property type="protein sequence ID" value="GJG33070.1"/>
    <property type="molecule type" value="Genomic_DNA"/>
</dbReference>
<proteinExistence type="predicted"/>
<organism evidence="2 3">
    <name type="scientific">Xylanibacter ruminicola</name>
    <name type="common">Prevotella ruminicola</name>
    <dbReference type="NCBI Taxonomy" id="839"/>
    <lineage>
        <taxon>Bacteria</taxon>
        <taxon>Pseudomonadati</taxon>
        <taxon>Bacteroidota</taxon>
        <taxon>Bacteroidia</taxon>
        <taxon>Bacteroidales</taxon>
        <taxon>Prevotellaceae</taxon>
        <taxon>Xylanibacter</taxon>
    </lineage>
</organism>
<protein>
    <recommendedName>
        <fullName evidence="1">HNH nuclease domain-containing protein</fullName>
    </recommendedName>
</protein>
<sequence>MDRLGFIKFNTRFSTEKSGKASSYARAIAILDDVLQHQNEIVFSGKSLYEISDPDEIEKILDFVNREVGKLKNGKPNIFDYDKNIPQSYLLKNFCSAALNSLIEYSQFETAEIIVAEETNPHLISTKLMAHYDITKEGEDVIYEAKRRKGQNYFRFMVLDNYGSRCALTGIDIPELLLASHIIPWSDKKHKSDRLNPCNGICLSALYDKAFDKGLITFKDDLTALFSNKLEANVGKEYFKQYFEPIRNKKLITPRKYLPSPEFLEWHRDCIFSKE</sequence>
<dbReference type="RefSeq" id="WP_013063760.1">
    <property type="nucleotide sequence ID" value="NZ_BPTT01000001.1"/>
</dbReference>